<keyword evidence="5 7" id="KW-1133">Transmembrane helix</keyword>
<evidence type="ECO:0000256" key="6">
    <source>
        <dbReference type="ARBA" id="ARBA00023136"/>
    </source>
</evidence>
<dbReference type="Pfam" id="PF00884">
    <property type="entry name" value="Sulfatase"/>
    <property type="match status" value="1"/>
</dbReference>
<dbReference type="Proteomes" id="UP000668403">
    <property type="component" value="Unassembled WGS sequence"/>
</dbReference>
<feature type="transmembrane region" description="Helical" evidence="7">
    <location>
        <begin position="66"/>
        <end position="91"/>
    </location>
</feature>
<dbReference type="InterPro" id="IPR017850">
    <property type="entry name" value="Alkaline_phosphatase_core_sf"/>
</dbReference>
<name>A0A939QII0_9MICO</name>
<dbReference type="SUPFAM" id="SSF53649">
    <property type="entry name" value="Alkaline phosphatase-like"/>
    <property type="match status" value="1"/>
</dbReference>
<keyword evidence="9" id="KW-0378">Hydrolase</keyword>
<keyword evidence="3" id="KW-1003">Cell membrane</keyword>
<dbReference type="RefSeq" id="WP_208235936.1">
    <property type="nucleotide sequence ID" value="NZ_BAAAQU010000001.1"/>
</dbReference>
<protein>
    <submittedName>
        <fullName evidence="9">Sulfatase-like hydrolase/transferase</fullName>
    </submittedName>
</protein>
<feature type="transmembrane region" description="Helical" evidence="7">
    <location>
        <begin position="112"/>
        <end position="137"/>
    </location>
</feature>
<feature type="domain" description="Sulfatase N-terminal" evidence="8">
    <location>
        <begin position="213"/>
        <end position="411"/>
    </location>
</feature>
<evidence type="ECO:0000256" key="7">
    <source>
        <dbReference type="SAM" id="Phobius"/>
    </source>
</evidence>
<comment type="subcellular location">
    <subcellularLocation>
        <location evidence="1">Cell membrane</location>
        <topology evidence="1">Multi-pass membrane protein</topology>
    </subcellularLocation>
</comment>
<keyword evidence="10" id="KW-1185">Reference proteome</keyword>
<dbReference type="CDD" id="cd16015">
    <property type="entry name" value="LTA_synthase"/>
    <property type="match status" value="1"/>
</dbReference>
<organism evidence="9 10">
    <name type="scientific">Leucobacter tardus</name>
    <dbReference type="NCBI Taxonomy" id="501483"/>
    <lineage>
        <taxon>Bacteria</taxon>
        <taxon>Bacillati</taxon>
        <taxon>Actinomycetota</taxon>
        <taxon>Actinomycetes</taxon>
        <taxon>Micrococcales</taxon>
        <taxon>Microbacteriaceae</taxon>
        <taxon>Leucobacter</taxon>
    </lineage>
</organism>
<evidence type="ECO:0000256" key="2">
    <source>
        <dbReference type="ARBA" id="ARBA00004936"/>
    </source>
</evidence>
<reference evidence="9" key="1">
    <citation type="submission" date="2021-03" db="EMBL/GenBank/DDBJ databases">
        <title>Leucobacter chromiisoli sp. nov., isolated from chromium-containing soil of chemical plant.</title>
        <authorList>
            <person name="Xu Z."/>
        </authorList>
    </citation>
    <scope>NUCLEOTIDE SEQUENCE</scope>
    <source>
        <strain evidence="9">K 70/01</strain>
    </source>
</reference>
<dbReference type="InterPro" id="IPR000917">
    <property type="entry name" value="Sulfatase_N"/>
</dbReference>
<accession>A0A939QII0</accession>
<dbReference type="GO" id="GO:0005886">
    <property type="term" value="C:plasma membrane"/>
    <property type="evidence" value="ECO:0007669"/>
    <property type="project" value="UniProtKB-SubCell"/>
</dbReference>
<dbReference type="Gene3D" id="3.40.720.10">
    <property type="entry name" value="Alkaline Phosphatase, subunit A"/>
    <property type="match status" value="1"/>
</dbReference>
<evidence type="ECO:0000313" key="9">
    <source>
        <dbReference type="EMBL" id="MBO2988521.1"/>
    </source>
</evidence>
<evidence type="ECO:0000256" key="1">
    <source>
        <dbReference type="ARBA" id="ARBA00004651"/>
    </source>
</evidence>
<comment type="caution">
    <text evidence="9">The sequence shown here is derived from an EMBL/GenBank/DDBJ whole genome shotgun (WGS) entry which is preliminary data.</text>
</comment>
<evidence type="ECO:0000256" key="5">
    <source>
        <dbReference type="ARBA" id="ARBA00022989"/>
    </source>
</evidence>
<keyword evidence="6 7" id="KW-0472">Membrane</keyword>
<dbReference type="PANTHER" id="PTHR47371">
    <property type="entry name" value="LIPOTEICHOIC ACID SYNTHASE"/>
    <property type="match status" value="1"/>
</dbReference>
<feature type="transmembrane region" description="Helical" evidence="7">
    <location>
        <begin position="21"/>
        <end position="46"/>
    </location>
</feature>
<evidence type="ECO:0000259" key="8">
    <source>
        <dbReference type="Pfam" id="PF00884"/>
    </source>
</evidence>
<proteinExistence type="predicted"/>
<comment type="pathway">
    <text evidence="2">Cell wall biogenesis; lipoteichoic acid biosynthesis.</text>
</comment>
<dbReference type="GO" id="GO:0016787">
    <property type="term" value="F:hydrolase activity"/>
    <property type="evidence" value="ECO:0007669"/>
    <property type="project" value="UniProtKB-KW"/>
</dbReference>
<evidence type="ECO:0000313" key="10">
    <source>
        <dbReference type="Proteomes" id="UP000668403"/>
    </source>
</evidence>
<gene>
    <name evidence="9" type="ORF">J4H85_00715</name>
</gene>
<evidence type="ECO:0000256" key="3">
    <source>
        <dbReference type="ARBA" id="ARBA00022475"/>
    </source>
</evidence>
<keyword evidence="4 7" id="KW-0812">Transmembrane</keyword>
<dbReference type="PANTHER" id="PTHR47371:SF3">
    <property type="entry name" value="PHOSPHOGLYCEROL TRANSFERASE I"/>
    <property type="match status" value="1"/>
</dbReference>
<evidence type="ECO:0000256" key="4">
    <source>
        <dbReference type="ARBA" id="ARBA00022692"/>
    </source>
</evidence>
<dbReference type="AlphaFoldDB" id="A0A939QII0"/>
<dbReference type="EMBL" id="JAGFBF010000001">
    <property type="protein sequence ID" value="MBO2988521.1"/>
    <property type="molecule type" value="Genomic_DNA"/>
</dbReference>
<dbReference type="InterPro" id="IPR050448">
    <property type="entry name" value="OpgB/LTA_synthase_biosynth"/>
</dbReference>
<sequence>MSRREGRRAGSRDVGRAALGSLIWLLVWVGAVLAAAGLWIRAAFGVVSVDQLQMNLIGAETGGAAIVWRGVIWVGVVPTLVVGVLIVLVHLSRRSLRDASLLGAGAPRVSRVIAGVLACALPIAALSVGGALFGGAVQVRDYARSVASGLDLGDYAVAPELEGGEPRNLILVYLESVEDAMADDTRFEEDMLAPVSAATADWERLDALTQAPGGGWTMAGVVATQCGIPLRSATAATGSQILNQVGEQPGRYLPGATCLGDVLQEQGYRNVFLGGADATFAAKERFLREHGYDEVRDLRTWRDQGEPESAMRDWGLGDRRLLELAADEAAELHRSGDPFNLTVLTLDTHEPAVAPEGCDMNTREPMTAITRCSMTEVAGFVEALDAEGILDDTAVVVMGDHLKQVASWASFHDELGPLADADASLAPGQTPERTIFNRVWNPEPLAFAREQIDQLSLYPTLIELAGLRLTDHRAGLGVSAFASEIPDGSALALDADAYDALLRSRSADFYRDLWSG</sequence>